<dbReference type="eggNOG" id="COG1012">
    <property type="taxonomic scope" value="Bacteria"/>
</dbReference>
<evidence type="ECO:0000256" key="2">
    <source>
        <dbReference type="ARBA" id="ARBA00023002"/>
    </source>
</evidence>
<dbReference type="InterPro" id="IPR016162">
    <property type="entry name" value="Ald_DH_N"/>
</dbReference>
<dbReference type="HOGENOM" id="CLU_005391_5_1_9"/>
<dbReference type="InterPro" id="IPR016163">
    <property type="entry name" value="Ald_DH_C"/>
</dbReference>
<dbReference type="Gene3D" id="3.40.605.10">
    <property type="entry name" value="Aldehyde Dehydrogenase, Chain A, domain 1"/>
    <property type="match status" value="1"/>
</dbReference>
<feature type="domain" description="Aldehyde dehydrogenase" evidence="3">
    <location>
        <begin position="3"/>
        <end position="454"/>
    </location>
</feature>
<dbReference type="InterPro" id="IPR016161">
    <property type="entry name" value="Ald_DH/histidinol_DH"/>
</dbReference>
<dbReference type="AlphaFoldDB" id="A0A078M8F5"/>
<evidence type="ECO:0000313" key="4">
    <source>
        <dbReference type="EMBL" id="CEA00961.1"/>
    </source>
</evidence>
<dbReference type="FunFam" id="3.40.605.10:FF:000005">
    <property type="entry name" value="Succinate-semialdehyde dehydrogenase I"/>
    <property type="match status" value="1"/>
</dbReference>
<comment type="similarity">
    <text evidence="1">Belongs to the aldehyde dehydrogenase family.</text>
</comment>
<evidence type="ECO:0000259" key="3">
    <source>
        <dbReference type="Pfam" id="PF00171"/>
    </source>
</evidence>
<gene>
    <name evidence="4" type="primary">gabD</name>
    <name evidence="4" type="ORF">BN1048_01175</name>
</gene>
<organism evidence="4 5">
    <name type="scientific">Jeotgalicoccus saudimassiliensis</name>
    <dbReference type="NCBI Taxonomy" id="1461582"/>
    <lineage>
        <taxon>Bacteria</taxon>
        <taxon>Bacillati</taxon>
        <taxon>Bacillota</taxon>
        <taxon>Bacilli</taxon>
        <taxon>Bacillales</taxon>
        <taxon>Staphylococcaceae</taxon>
        <taxon>Jeotgalicoccus</taxon>
    </lineage>
</organism>
<protein>
    <submittedName>
        <fullName evidence="4">Succinate-semialdehyde dehydrogenase [NADP(+)]</fullName>
    </submittedName>
</protein>
<dbReference type="Gene3D" id="3.40.309.10">
    <property type="entry name" value="Aldehyde Dehydrogenase, Chain A, domain 2"/>
    <property type="match status" value="1"/>
</dbReference>
<dbReference type="InterPro" id="IPR050740">
    <property type="entry name" value="Aldehyde_DH_Superfamily"/>
</dbReference>
<dbReference type="SUPFAM" id="SSF53720">
    <property type="entry name" value="ALDH-like"/>
    <property type="match status" value="1"/>
</dbReference>
<dbReference type="PANTHER" id="PTHR43353">
    <property type="entry name" value="SUCCINATE-SEMIALDEHYDE DEHYDROGENASE, MITOCHONDRIAL"/>
    <property type="match status" value="1"/>
</dbReference>
<name>A0A078M8F5_9STAP</name>
<dbReference type="RefSeq" id="WP_035809377.1">
    <property type="nucleotide sequence ID" value="NZ_CCSE01000001.1"/>
</dbReference>
<dbReference type="EMBL" id="CCSE01000001">
    <property type="protein sequence ID" value="CEA00961.1"/>
    <property type="molecule type" value="Genomic_DNA"/>
</dbReference>
<sequence>MSEEIIVMNPATQEEAGRVKKDSKETIEDKINTAHEKFQSFRKMNAQDRSDLLFKWAEKIEENKQEIAELVTLEGGKPLAEAMGEVDYANSYIKYYAEEAKRIYGRTVPANNDETRVVVTRHPIGVVAAITPWNFPVAMMARKAAPAVAAGNTFIVKPASATPMSAAKFIDLAVEAGFDEGIIQYVNASGREAGEVFTQSDKIMKLTFTGSTEVGKQLMSDATVTVKNVTMELGGHAPLIVHSDADIDKAVEGALASKFRNSGQTCVCANRFYVHEDVLDEFTEKFTAEVKKLKVGNGMDDGVKIGPLIDEDGYDKVMKHIEDAVEKGGKITTGGEGDKSDGYFVEPTVITGVTDDMICMSEETFGPLAPIQSYSNLDEAIKKANGTEYGLAAYYFTESYKTGIRLTEELDFGVLGWNNGAPSAANIPFGGMKESGIGREGAPEGLEPYTETKVTSIKI</sequence>
<dbReference type="GO" id="GO:0009450">
    <property type="term" value="P:gamma-aminobutyric acid catabolic process"/>
    <property type="evidence" value="ECO:0007669"/>
    <property type="project" value="TreeGrafter"/>
</dbReference>
<dbReference type="GO" id="GO:0004777">
    <property type="term" value="F:succinate-semialdehyde dehydrogenase (NAD+) activity"/>
    <property type="evidence" value="ECO:0007669"/>
    <property type="project" value="TreeGrafter"/>
</dbReference>
<dbReference type="OrthoDB" id="9762913at2"/>
<dbReference type="PANTHER" id="PTHR43353:SF5">
    <property type="entry name" value="SUCCINATE-SEMIALDEHYDE DEHYDROGENASE, MITOCHONDRIAL"/>
    <property type="match status" value="1"/>
</dbReference>
<dbReference type="Proteomes" id="UP000044136">
    <property type="component" value="Unassembled WGS sequence"/>
</dbReference>
<dbReference type="FunFam" id="3.40.309.10:FF:000004">
    <property type="entry name" value="Succinate-semialdehyde dehydrogenase I"/>
    <property type="match status" value="1"/>
</dbReference>
<keyword evidence="5" id="KW-1185">Reference proteome</keyword>
<reference evidence="4 5" key="1">
    <citation type="submission" date="2014-07" db="EMBL/GenBank/DDBJ databases">
        <authorList>
            <person name="Urmite Genomes Urmite Genomes"/>
        </authorList>
    </citation>
    <scope>NUCLEOTIDE SEQUENCE [LARGE SCALE GENOMIC DNA]</scope>
    <source>
        <strain evidence="4 5">13MG44_air</strain>
    </source>
</reference>
<accession>A0A078M8F5</accession>
<dbReference type="Pfam" id="PF00171">
    <property type="entry name" value="Aldedh"/>
    <property type="match status" value="1"/>
</dbReference>
<evidence type="ECO:0000256" key="1">
    <source>
        <dbReference type="ARBA" id="ARBA00009986"/>
    </source>
</evidence>
<keyword evidence="2" id="KW-0560">Oxidoreductase</keyword>
<dbReference type="CDD" id="cd07103">
    <property type="entry name" value="ALDH_F5_SSADH_GabD"/>
    <property type="match status" value="1"/>
</dbReference>
<evidence type="ECO:0000313" key="5">
    <source>
        <dbReference type="Proteomes" id="UP000044136"/>
    </source>
</evidence>
<dbReference type="InterPro" id="IPR015590">
    <property type="entry name" value="Aldehyde_DH_dom"/>
</dbReference>
<dbReference type="STRING" id="1461582.BN1048_01175"/>
<proteinExistence type="inferred from homology"/>
<dbReference type="PROSITE" id="PS00070">
    <property type="entry name" value="ALDEHYDE_DEHYDR_CYS"/>
    <property type="match status" value="1"/>
</dbReference>
<dbReference type="InterPro" id="IPR016160">
    <property type="entry name" value="Ald_DH_CS_CYS"/>
</dbReference>